<reference evidence="2 3" key="1">
    <citation type="journal article" date="2023" name="J. Hered.">
        <title>Chromosome-level genome of the wood stork (Mycteria americana) provides insight into avian chromosome evolution.</title>
        <authorList>
            <person name="Flamio R. Jr."/>
            <person name="Ramstad K.M."/>
        </authorList>
    </citation>
    <scope>NUCLEOTIDE SEQUENCE [LARGE SCALE GENOMIC DNA]</scope>
    <source>
        <strain evidence="2">JAX WOST 10</strain>
    </source>
</reference>
<dbReference type="EMBL" id="JAUNZN010000002">
    <property type="protein sequence ID" value="KAK4825935.1"/>
    <property type="molecule type" value="Genomic_DNA"/>
</dbReference>
<proteinExistence type="predicted"/>
<feature type="region of interest" description="Disordered" evidence="1">
    <location>
        <begin position="45"/>
        <end position="66"/>
    </location>
</feature>
<name>A0AAN7S2F6_MYCAM</name>
<organism evidence="2 3">
    <name type="scientific">Mycteria americana</name>
    <name type="common">Wood stork</name>
    <dbReference type="NCBI Taxonomy" id="33587"/>
    <lineage>
        <taxon>Eukaryota</taxon>
        <taxon>Metazoa</taxon>
        <taxon>Chordata</taxon>
        <taxon>Craniata</taxon>
        <taxon>Vertebrata</taxon>
        <taxon>Euteleostomi</taxon>
        <taxon>Archelosauria</taxon>
        <taxon>Archosauria</taxon>
        <taxon>Dinosauria</taxon>
        <taxon>Saurischia</taxon>
        <taxon>Theropoda</taxon>
        <taxon>Coelurosauria</taxon>
        <taxon>Aves</taxon>
        <taxon>Neognathae</taxon>
        <taxon>Neoaves</taxon>
        <taxon>Aequornithes</taxon>
        <taxon>Ciconiiformes</taxon>
        <taxon>Ciconiidae</taxon>
        <taxon>Mycteria</taxon>
    </lineage>
</organism>
<sequence length="526" mass="58095">MQKVKKIPRRHGSSPWQSRGWILLSTPGVDISTLSDTRAKSDCLSRRSSHQAAQAWRSGSSGWGSERGERLLHRATRHTCVRILSCPGKGGGRGQNQTCITQSPASYRRDFELQKATVNISLKINRPQHKGSVNSEKEVPGRTADTSTTLGCVCKGGRFQENSELSQSELHVHHADIPLPFSLILPILQPTSFVHLEQVSPGQPGQQAWLSTISAEGQEHHAPPTVPNLMLTVFWAGLELLFSRLLHDASYTAHVSGRQSQQQWEQYGEALQPSDHFHGPLLDPLQQVHVFSVLRAPELDAGLQVPLGGIPPLRRVNCTTQLGVICKVAEGALDLAVNVIDENIEQHWSQYGPLRTPLINDLHLDTEPLTATLWMRPSNQFLIHQTVHPSNLYLSNLERSMLQVIPLQHYEVPYKGSPSLPTLTSALRTSPRAELISIALRKSSFYMSALWNSRVQSPILIMKHIPLSVNLNAGTLCEPMPAGSKTDPPLAKAELISDGGSASLITYLRRGKKPLHSSNCSQRKRS</sequence>
<gene>
    <name evidence="2" type="ORF">QYF61_003447</name>
</gene>
<accession>A0AAN7S2F6</accession>
<evidence type="ECO:0000313" key="2">
    <source>
        <dbReference type="EMBL" id="KAK4825935.1"/>
    </source>
</evidence>
<evidence type="ECO:0000256" key="1">
    <source>
        <dbReference type="SAM" id="MobiDB-lite"/>
    </source>
</evidence>
<dbReference type="Proteomes" id="UP001333110">
    <property type="component" value="Unassembled WGS sequence"/>
</dbReference>
<keyword evidence="3" id="KW-1185">Reference proteome</keyword>
<protein>
    <submittedName>
        <fullName evidence="2">Uncharacterized protein</fullName>
    </submittedName>
</protein>
<comment type="caution">
    <text evidence="2">The sequence shown here is derived from an EMBL/GenBank/DDBJ whole genome shotgun (WGS) entry which is preliminary data.</text>
</comment>
<evidence type="ECO:0000313" key="3">
    <source>
        <dbReference type="Proteomes" id="UP001333110"/>
    </source>
</evidence>
<dbReference type="AlphaFoldDB" id="A0AAN7S2F6"/>